<dbReference type="Proteomes" id="UP000245712">
    <property type="component" value="Unassembled WGS sequence"/>
</dbReference>
<gene>
    <name evidence="1" type="ORF">C7402_102296</name>
</gene>
<dbReference type="EMBL" id="QEOB01000002">
    <property type="protein sequence ID" value="PVX86460.1"/>
    <property type="molecule type" value="Genomic_DNA"/>
</dbReference>
<protein>
    <submittedName>
        <fullName evidence="1">Uncharacterized protein</fullName>
    </submittedName>
</protein>
<keyword evidence="2" id="KW-1185">Reference proteome</keyword>
<evidence type="ECO:0000313" key="1">
    <source>
        <dbReference type="EMBL" id="PVX86460.1"/>
    </source>
</evidence>
<name>A0ABX5KUE5_9BURK</name>
<evidence type="ECO:0000313" key="2">
    <source>
        <dbReference type="Proteomes" id="UP000245712"/>
    </source>
</evidence>
<organism evidence="1 2">
    <name type="scientific">Paraburkholderia unamae</name>
    <dbReference type="NCBI Taxonomy" id="219649"/>
    <lineage>
        <taxon>Bacteria</taxon>
        <taxon>Pseudomonadati</taxon>
        <taxon>Pseudomonadota</taxon>
        <taxon>Betaproteobacteria</taxon>
        <taxon>Burkholderiales</taxon>
        <taxon>Burkholderiaceae</taxon>
        <taxon>Paraburkholderia</taxon>
    </lineage>
</organism>
<reference evidence="1 2" key="1">
    <citation type="submission" date="2018-05" db="EMBL/GenBank/DDBJ databases">
        <title>Genomic Encyclopedia of Type Strains, Phase IV (KMG-V): Genome sequencing to study the core and pangenomes of soil and plant-associated prokaryotes.</title>
        <authorList>
            <person name="Whitman W."/>
        </authorList>
    </citation>
    <scope>NUCLEOTIDE SEQUENCE [LARGE SCALE GENOMIC DNA]</scope>
    <source>
        <strain evidence="1 2">SCZa-39</strain>
    </source>
</reference>
<sequence length="82" mass="9289">MSEIKISTSRTNTTTHRAVVDQDKIYRLLSEEICRQIGVDTDAEHVVAHVRLNNRSMSYGTLVEAIVEVTIHHDAEPQTTEQ</sequence>
<proteinExistence type="predicted"/>
<accession>A0ABX5KUE5</accession>
<comment type="caution">
    <text evidence="1">The sequence shown here is derived from an EMBL/GenBank/DDBJ whole genome shotgun (WGS) entry which is preliminary data.</text>
</comment>
<dbReference type="RefSeq" id="WP_116609869.1">
    <property type="nucleotide sequence ID" value="NZ_QEOB01000002.1"/>
</dbReference>